<dbReference type="Gene3D" id="1.10.30.50">
    <property type="match status" value="1"/>
</dbReference>
<dbReference type="Proteomes" id="UP000449678">
    <property type="component" value="Unassembled WGS sequence"/>
</dbReference>
<evidence type="ECO:0000259" key="1">
    <source>
        <dbReference type="SMART" id="SM00507"/>
    </source>
</evidence>
<dbReference type="SMART" id="SM00507">
    <property type="entry name" value="HNHc"/>
    <property type="match status" value="1"/>
</dbReference>
<sequence>MTDIVLMKVSNILVPHDEAVKCCTKCGAVKRLAEFAKSKKSRDGRQPQCKACDAQYQAAYRAKHKEDIRLYNQQYAASNKAAKSEYDRGHYKENQSEIRERSAAWAKANPEKVKAAWRRHYVGNKAKIVERAIAWNRANRLIASARIADWRRRHPEAYRVYRANRRARIKQAGGSFTLREIKALLTKQKGRCACCRKSIRKAFHADHIVALANGGENLICNIQLLCPRCNLEKSSKDPVSFMQSKGFLL</sequence>
<dbReference type="Pfam" id="PF01844">
    <property type="entry name" value="HNH"/>
    <property type="match status" value="1"/>
</dbReference>
<dbReference type="InterPro" id="IPR002711">
    <property type="entry name" value="HNH"/>
</dbReference>
<reference evidence="2 3" key="1">
    <citation type="submission" date="2019-12" db="EMBL/GenBank/DDBJ databases">
        <title>Novel species isolated from a subtropical stream in China.</title>
        <authorList>
            <person name="Lu H."/>
        </authorList>
    </citation>
    <scope>NUCLEOTIDE SEQUENCE [LARGE SCALE GENOMIC DNA]</scope>
    <source>
        <strain evidence="2 3">FT94W</strain>
    </source>
</reference>
<name>A0ABW9V5A8_9BURK</name>
<dbReference type="CDD" id="cd00085">
    <property type="entry name" value="HNHc"/>
    <property type="match status" value="1"/>
</dbReference>
<dbReference type="InterPro" id="IPR003615">
    <property type="entry name" value="HNH_nuc"/>
</dbReference>
<feature type="domain" description="HNH nuclease" evidence="1">
    <location>
        <begin position="180"/>
        <end position="231"/>
    </location>
</feature>
<organism evidence="2 3">
    <name type="scientific">Duganella lactea</name>
    <dbReference type="NCBI Taxonomy" id="2692173"/>
    <lineage>
        <taxon>Bacteria</taxon>
        <taxon>Pseudomonadati</taxon>
        <taxon>Pseudomonadota</taxon>
        <taxon>Betaproteobacteria</taxon>
        <taxon>Burkholderiales</taxon>
        <taxon>Oxalobacteraceae</taxon>
        <taxon>Telluria group</taxon>
        <taxon>Duganella</taxon>
    </lineage>
</organism>
<accession>A0ABW9V5A8</accession>
<comment type="caution">
    <text evidence="2">The sequence shown here is derived from an EMBL/GenBank/DDBJ whole genome shotgun (WGS) entry which is preliminary data.</text>
</comment>
<keyword evidence="3" id="KW-1185">Reference proteome</keyword>
<gene>
    <name evidence="2" type="ORF">GTP38_11065</name>
</gene>
<dbReference type="EMBL" id="WWCO01000006">
    <property type="protein sequence ID" value="MYM34879.1"/>
    <property type="molecule type" value="Genomic_DNA"/>
</dbReference>
<evidence type="ECO:0000313" key="3">
    <source>
        <dbReference type="Proteomes" id="UP000449678"/>
    </source>
</evidence>
<protein>
    <recommendedName>
        <fullName evidence="1">HNH nuclease domain-containing protein</fullName>
    </recommendedName>
</protein>
<proteinExistence type="predicted"/>
<evidence type="ECO:0000313" key="2">
    <source>
        <dbReference type="EMBL" id="MYM34879.1"/>
    </source>
</evidence>
<dbReference type="RefSeq" id="WP_160990262.1">
    <property type="nucleotide sequence ID" value="NZ_WWCO01000006.1"/>
</dbReference>